<feature type="transmembrane region" description="Helical" evidence="7">
    <location>
        <begin position="247"/>
        <end position="269"/>
    </location>
</feature>
<evidence type="ECO:0000256" key="7">
    <source>
        <dbReference type="RuleBase" id="RU363032"/>
    </source>
</evidence>
<organism evidence="9 10">
    <name type="scientific">Pseudorhizobium pelagicum</name>
    <dbReference type="NCBI Taxonomy" id="1509405"/>
    <lineage>
        <taxon>Bacteria</taxon>
        <taxon>Pseudomonadati</taxon>
        <taxon>Pseudomonadota</taxon>
        <taxon>Alphaproteobacteria</taxon>
        <taxon>Hyphomicrobiales</taxon>
        <taxon>Rhizobiaceae</taxon>
        <taxon>Rhizobium/Agrobacterium group</taxon>
        <taxon>Pseudorhizobium</taxon>
    </lineage>
</organism>
<feature type="transmembrane region" description="Helical" evidence="7">
    <location>
        <begin position="15"/>
        <end position="34"/>
    </location>
</feature>
<dbReference type="InterPro" id="IPR035906">
    <property type="entry name" value="MetI-like_sf"/>
</dbReference>
<dbReference type="GO" id="GO:0055085">
    <property type="term" value="P:transmembrane transport"/>
    <property type="evidence" value="ECO:0007669"/>
    <property type="project" value="InterPro"/>
</dbReference>
<protein>
    <submittedName>
        <fullName evidence="9">Sugar ABC transporter permease</fullName>
    </submittedName>
</protein>
<dbReference type="AlphaFoldDB" id="A0A922T8T1"/>
<feature type="transmembrane region" description="Helical" evidence="7">
    <location>
        <begin position="121"/>
        <end position="142"/>
    </location>
</feature>
<feature type="domain" description="ABC transmembrane type-1" evidence="8">
    <location>
        <begin position="117"/>
        <end position="330"/>
    </location>
</feature>
<dbReference type="Proteomes" id="UP000052167">
    <property type="component" value="Unassembled WGS sequence"/>
</dbReference>
<keyword evidence="5 7" id="KW-1133">Transmembrane helix</keyword>
<evidence type="ECO:0000313" key="10">
    <source>
        <dbReference type="Proteomes" id="UP000052167"/>
    </source>
</evidence>
<comment type="similarity">
    <text evidence="7">Belongs to the binding-protein-dependent transport system permease family.</text>
</comment>
<dbReference type="InterPro" id="IPR000515">
    <property type="entry name" value="MetI-like"/>
</dbReference>
<name>A0A922T8T1_9HYPH</name>
<dbReference type="Pfam" id="PF00528">
    <property type="entry name" value="BPD_transp_1"/>
    <property type="match status" value="1"/>
</dbReference>
<gene>
    <name evidence="9" type="ORF">GV68_10985</name>
</gene>
<reference evidence="9 10" key="1">
    <citation type="submission" date="2014-06" db="EMBL/GenBank/DDBJ databases">
        <title>Rhizobium pelagicum/R2-400B4.</title>
        <authorList>
            <person name="Kimes N.E."/>
            <person name="Lopez-Perez M."/>
        </authorList>
    </citation>
    <scope>NUCLEOTIDE SEQUENCE [LARGE SCALE GENOMIC DNA]</scope>
    <source>
        <strain evidence="9 10">R2-400B4</strain>
    </source>
</reference>
<feature type="transmembrane region" description="Helical" evidence="7">
    <location>
        <begin position="201"/>
        <end position="226"/>
    </location>
</feature>
<dbReference type="Gene3D" id="1.10.3720.10">
    <property type="entry name" value="MetI-like"/>
    <property type="match status" value="1"/>
</dbReference>
<evidence type="ECO:0000256" key="5">
    <source>
        <dbReference type="ARBA" id="ARBA00022989"/>
    </source>
</evidence>
<keyword evidence="2 7" id="KW-0813">Transport</keyword>
<evidence type="ECO:0000256" key="1">
    <source>
        <dbReference type="ARBA" id="ARBA00004651"/>
    </source>
</evidence>
<dbReference type="EMBL" id="JOKJ01000020">
    <property type="protein sequence ID" value="KEQ05371.1"/>
    <property type="molecule type" value="Genomic_DNA"/>
</dbReference>
<dbReference type="PANTHER" id="PTHR30193:SF37">
    <property type="entry name" value="INNER MEMBRANE ABC TRANSPORTER PERMEASE PROTEIN YCJO"/>
    <property type="match status" value="1"/>
</dbReference>
<evidence type="ECO:0000313" key="9">
    <source>
        <dbReference type="EMBL" id="KEQ05371.1"/>
    </source>
</evidence>
<dbReference type="PANTHER" id="PTHR30193">
    <property type="entry name" value="ABC TRANSPORTER PERMEASE PROTEIN"/>
    <property type="match status" value="1"/>
</dbReference>
<comment type="subcellular location">
    <subcellularLocation>
        <location evidence="1 7">Cell membrane</location>
        <topology evidence="1 7">Multi-pass membrane protein</topology>
    </subcellularLocation>
</comment>
<dbReference type="SUPFAM" id="SSF161098">
    <property type="entry name" value="MetI-like"/>
    <property type="match status" value="1"/>
</dbReference>
<feature type="transmembrane region" description="Helical" evidence="7">
    <location>
        <begin position="311"/>
        <end position="334"/>
    </location>
</feature>
<keyword evidence="3" id="KW-1003">Cell membrane</keyword>
<dbReference type="RefSeq" id="WP_037162665.1">
    <property type="nucleotide sequence ID" value="NZ_CAJXID010000020.1"/>
</dbReference>
<evidence type="ECO:0000256" key="6">
    <source>
        <dbReference type="ARBA" id="ARBA00023136"/>
    </source>
</evidence>
<dbReference type="GO" id="GO:0005886">
    <property type="term" value="C:plasma membrane"/>
    <property type="evidence" value="ECO:0007669"/>
    <property type="project" value="UniProtKB-SubCell"/>
</dbReference>
<evidence type="ECO:0000256" key="3">
    <source>
        <dbReference type="ARBA" id="ARBA00022475"/>
    </source>
</evidence>
<proteinExistence type="inferred from homology"/>
<comment type="caution">
    <text evidence="9">The sequence shown here is derived from an EMBL/GenBank/DDBJ whole genome shotgun (WGS) entry which is preliminary data.</text>
</comment>
<keyword evidence="6 7" id="KW-0472">Membrane</keyword>
<dbReference type="PROSITE" id="PS50928">
    <property type="entry name" value="ABC_TM1"/>
    <property type="match status" value="1"/>
</dbReference>
<evidence type="ECO:0000256" key="4">
    <source>
        <dbReference type="ARBA" id="ARBA00022692"/>
    </source>
</evidence>
<dbReference type="CDD" id="cd06261">
    <property type="entry name" value="TM_PBP2"/>
    <property type="match status" value="1"/>
</dbReference>
<keyword evidence="10" id="KW-1185">Reference proteome</keyword>
<feature type="transmembrane region" description="Helical" evidence="7">
    <location>
        <begin position="46"/>
        <end position="72"/>
    </location>
</feature>
<accession>A0A922T8T1</accession>
<sequence>MTPPAAGSPAPSRSFASILLAPVKLVMGIIDVPLRALQKATGISGMAIFFLAPNMLIFGIFVLLPLAINFVYSMTGGTAFFLADRTFIGLDQYDRLFECSNYLDPMSCQEDAFWTAVGNTGWFVVLQVTLMILVALGTALILNRKLRARSFWRAVFFFPVLLSPVVVGLIWKWILQRQGLLNFALFEMGIEPHNWLTDRTWAFVAAVGVSIWAHMGFYALILLAGLQAIPKDLYEAAEMDGTKASRVFWRITLPLLAPNLLVVVVLALIKAVQVFDEVYVLTGGGPGTSTMFLTQYIYETGFASQLRNPGLAAAASILMGLVLVVLTLLQLGIGRKTEPKGGKK</sequence>
<feature type="transmembrane region" description="Helical" evidence="7">
    <location>
        <begin position="154"/>
        <end position="174"/>
    </location>
</feature>
<evidence type="ECO:0000259" key="8">
    <source>
        <dbReference type="PROSITE" id="PS50928"/>
    </source>
</evidence>
<keyword evidence="4 7" id="KW-0812">Transmembrane</keyword>
<dbReference type="InterPro" id="IPR051393">
    <property type="entry name" value="ABC_transporter_permease"/>
</dbReference>
<dbReference type="OrthoDB" id="7939379at2"/>
<evidence type="ECO:0000256" key="2">
    <source>
        <dbReference type="ARBA" id="ARBA00022448"/>
    </source>
</evidence>